<dbReference type="EC" id="3.1.4.-" evidence="2"/>
<dbReference type="InterPro" id="IPR032075">
    <property type="entry name" value="PI-PLC-C1"/>
</dbReference>
<dbReference type="Pfam" id="PF16670">
    <property type="entry name" value="PI-PLC-C1"/>
    <property type="match status" value="1"/>
</dbReference>
<dbReference type="CDD" id="cd08589">
    <property type="entry name" value="PI-PLCc_SaPLC1_like"/>
    <property type="match status" value="1"/>
</dbReference>
<protein>
    <submittedName>
        <fullName evidence="2">Phosphatidylinositol-specific phospholipase C domain-containing protein</fullName>
        <ecNumber evidence="2">3.1.4.-</ecNumber>
    </submittedName>
</protein>
<name>A0ABW8C4E8_9ACTN</name>
<organism evidence="2 3">
    <name type="scientific">Streptomyces fildesensis</name>
    <dbReference type="NCBI Taxonomy" id="375757"/>
    <lineage>
        <taxon>Bacteria</taxon>
        <taxon>Bacillati</taxon>
        <taxon>Actinomycetota</taxon>
        <taxon>Actinomycetes</taxon>
        <taxon>Kitasatosporales</taxon>
        <taxon>Streptomycetaceae</taxon>
        <taxon>Streptomyces</taxon>
    </lineage>
</organism>
<keyword evidence="3" id="KW-1185">Reference proteome</keyword>
<comment type="caution">
    <text evidence="2">The sequence shown here is derived from an EMBL/GenBank/DDBJ whole genome shotgun (WGS) entry which is preliminary data.</text>
</comment>
<feature type="chain" id="PRO_5045341345" evidence="1">
    <location>
        <begin position="30"/>
        <end position="349"/>
    </location>
</feature>
<evidence type="ECO:0000313" key="3">
    <source>
        <dbReference type="Proteomes" id="UP001614394"/>
    </source>
</evidence>
<gene>
    <name evidence="2" type="ORF">ACIGXA_12280</name>
</gene>
<sequence length="349" mass="36477">MRMFGRTSAAAALAAAAALTLLVPTGSQAAGTDTLPYSGSTGVGVHNAYDKAKYPYFADALDSGAALLELDVWTNALGGAKFRVSHSNPFGNDNNCENAANASQLRVKPVNQGLDGCFADIKAWSDAHPGHAPVLLKVEMKDGFNDKGGLGPDEFDALVGGKLGNALYRPADLVGGHGTLDAAALAGAWPTRAALAGKFLVDLIPGTVEESNPFDSLWTDKEYATRLRNLAAAGTLSQATAFPAVHGAAAADPRTSRYPDATLRPWFVFFDGDAAAYVDGGIDTAWYDNRHYIVVMTDVNKVAPAIDGTHPTEAEAKAKAAQVAARHGSLVTADWYALPSVLSSVYPRG</sequence>
<keyword evidence="2" id="KW-0378">Hydrolase</keyword>
<dbReference type="EMBL" id="JBITYG010000003">
    <property type="protein sequence ID" value="MFI9101293.1"/>
    <property type="molecule type" value="Genomic_DNA"/>
</dbReference>
<reference evidence="2 3" key="1">
    <citation type="submission" date="2024-10" db="EMBL/GenBank/DDBJ databases">
        <title>The Natural Products Discovery Center: Release of the First 8490 Sequenced Strains for Exploring Actinobacteria Biosynthetic Diversity.</title>
        <authorList>
            <person name="Kalkreuter E."/>
            <person name="Kautsar S.A."/>
            <person name="Yang D."/>
            <person name="Bader C.D."/>
            <person name="Teijaro C.N."/>
            <person name="Fluegel L."/>
            <person name="Davis C.M."/>
            <person name="Simpson J.R."/>
            <person name="Lauterbach L."/>
            <person name="Steele A.D."/>
            <person name="Gui C."/>
            <person name="Meng S."/>
            <person name="Li G."/>
            <person name="Viehrig K."/>
            <person name="Ye F."/>
            <person name="Su P."/>
            <person name="Kiefer A.F."/>
            <person name="Nichols A."/>
            <person name="Cepeda A.J."/>
            <person name="Yan W."/>
            <person name="Fan B."/>
            <person name="Jiang Y."/>
            <person name="Adhikari A."/>
            <person name="Zheng C.-J."/>
            <person name="Schuster L."/>
            <person name="Cowan T.M."/>
            <person name="Smanski M.J."/>
            <person name="Chevrette M.G."/>
            <person name="De Carvalho L.P.S."/>
            <person name="Shen B."/>
        </authorList>
    </citation>
    <scope>NUCLEOTIDE SEQUENCE [LARGE SCALE GENOMIC DNA]</scope>
    <source>
        <strain evidence="2 3">NPDC053399</strain>
    </source>
</reference>
<dbReference type="Proteomes" id="UP001614394">
    <property type="component" value="Unassembled WGS sequence"/>
</dbReference>
<dbReference type="InterPro" id="IPR017946">
    <property type="entry name" value="PLC-like_Pdiesterase_TIM-brl"/>
</dbReference>
<dbReference type="GO" id="GO:0016787">
    <property type="term" value="F:hydrolase activity"/>
    <property type="evidence" value="ECO:0007669"/>
    <property type="project" value="UniProtKB-KW"/>
</dbReference>
<evidence type="ECO:0000256" key="1">
    <source>
        <dbReference type="SAM" id="SignalP"/>
    </source>
</evidence>
<keyword evidence="1" id="KW-0732">Signal</keyword>
<dbReference type="SUPFAM" id="SSF51695">
    <property type="entry name" value="PLC-like phosphodiesterases"/>
    <property type="match status" value="1"/>
</dbReference>
<accession>A0ABW8C4E8</accession>
<evidence type="ECO:0000313" key="2">
    <source>
        <dbReference type="EMBL" id="MFI9101293.1"/>
    </source>
</evidence>
<proteinExistence type="predicted"/>
<dbReference type="RefSeq" id="WP_399647612.1">
    <property type="nucleotide sequence ID" value="NZ_JBITYG010000003.1"/>
</dbReference>
<feature type="signal peptide" evidence="1">
    <location>
        <begin position="1"/>
        <end position="29"/>
    </location>
</feature>
<dbReference type="Gene3D" id="3.20.20.190">
    <property type="entry name" value="Phosphatidylinositol (PI) phosphodiesterase"/>
    <property type="match status" value="1"/>
</dbReference>